<comment type="caution">
    <text evidence="1">The sequence shown here is derived from an EMBL/GenBank/DDBJ whole genome shotgun (WGS) entry which is preliminary data.</text>
</comment>
<reference evidence="1 2" key="1">
    <citation type="submission" date="2017-03" db="EMBL/GenBank/DDBJ databases">
        <title>Genomes of endolithic fungi from Antarctica.</title>
        <authorList>
            <person name="Coleine C."/>
            <person name="Masonjones S."/>
            <person name="Stajich J.E."/>
        </authorList>
    </citation>
    <scope>NUCLEOTIDE SEQUENCE [LARGE SCALE GENOMIC DNA]</scope>
    <source>
        <strain evidence="1 2">CCFEE 5184</strain>
    </source>
</reference>
<protein>
    <submittedName>
        <fullName evidence="1">Uncharacterized protein</fullName>
    </submittedName>
</protein>
<accession>A0A4U0V285</accession>
<name>A0A4U0V285_9PEZI</name>
<dbReference type="Proteomes" id="UP000309340">
    <property type="component" value="Unassembled WGS sequence"/>
</dbReference>
<sequence>PPSIRRFHNGDGETYPERAFKHRQRAELRRLGCTDPREHELMLRNAGLARRETLPDCPPGMQAPWRETIPIESVVIPDNHKEERQLIDALRGTSLPHELVLRILAGVAARLLPELHLTEPDTLPSLSRRLLGTDTGHLPSMLGDVILETVPISLDLVFARLTGATTTVATLPPFAEAYASEIRIIVVHLKVATYHQYPTTLYRLTAALPSLKTEFPRLHLLHLCVRVRGQSPGPMTLEQRCAEGYTGTITYRTALERLVLAVQAVRPGRRQVLECGLRGRVVWKLAGGRLGLTSAGRGRLWGERPGGVVEVDS</sequence>
<gene>
    <name evidence="1" type="ORF">B0A55_13529</name>
</gene>
<proteinExistence type="predicted"/>
<dbReference type="EMBL" id="NAJQ01002469">
    <property type="protein sequence ID" value="TKA42740.1"/>
    <property type="molecule type" value="Genomic_DNA"/>
</dbReference>
<dbReference type="AlphaFoldDB" id="A0A4U0V285"/>
<keyword evidence="2" id="KW-1185">Reference proteome</keyword>
<feature type="non-terminal residue" evidence="1">
    <location>
        <position position="1"/>
    </location>
</feature>
<evidence type="ECO:0000313" key="2">
    <source>
        <dbReference type="Proteomes" id="UP000309340"/>
    </source>
</evidence>
<organism evidence="1 2">
    <name type="scientific">Friedmanniomyces simplex</name>
    <dbReference type="NCBI Taxonomy" id="329884"/>
    <lineage>
        <taxon>Eukaryota</taxon>
        <taxon>Fungi</taxon>
        <taxon>Dikarya</taxon>
        <taxon>Ascomycota</taxon>
        <taxon>Pezizomycotina</taxon>
        <taxon>Dothideomycetes</taxon>
        <taxon>Dothideomycetidae</taxon>
        <taxon>Mycosphaerellales</taxon>
        <taxon>Teratosphaeriaceae</taxon>
        <taxon>Friedmanniomyces</taxon>
    </lineage>
</organism>
<dbReference type="OrthoDB" id="3633413at2759"/>
<evidence type="ECO:0000313" key="1">
    <source>
        <dbReference type="EMBL" id="TKA42740.1"/>
    </source>
</evidence>